<organism evidence="1 2">
    <name type="scientific">Gossypium darwinii</name>
    <name type="common">Darwin's cotton</name>
    <name type="synonym">Gossypium barbadense var. darwinii</name>
    <dbReference type="NCBI Taxonomy" id="34276"/>
    <lineage>
        <taxon>Eukaryota</taxon>
        <taxon>Viridiplantae</taxon>
        <taxon>Streptophyta</taxon>
        <taxon>Embryophyta</taxon>
        <taxon>Tracheophyta</taxon>
        <taxon>Spermatophyta</taxon>
        <taxon>Magnoliopsida</taxon>
        <taxon>eudicotyledons</taxon>
        <taxon>Gunneridae</taxon>
        <taxon>Pentapetalae</taxon>
        <taxon>rosids</taxon>
        <taxon>malvids</taxon>
        <taxon>Malvales</taxon>
        <taxon>Malvaceae</taxon>
        <taxon>Malvoideae</taxon>
        <taxon>Gossypium</taxon>
    </lineage>
</organism>
<dbReference type="Proteomes" id="UP000323506">
    <property type="component" value="Chromosome D03"/>
</dbReference>
<proteinExistence type="predicted"/>
<gene>
    <name evidence="1" type="ORF">ES288_D03G041400v1</name>
</gene>
<name>A0A5D2D5E5_GOSDA</name>
<sequence length="51" mass="6039">MLFQELMFRKTLPSSLSSEQNCVQADFKKKEQKQSTKNLKISCQRRQIETC</sequence>
<evidence type="ECO:0000313" key="2">
    <source>
        <dbReference type="Proteomes" id="UP000323506"/>
    </source>
</evidence>
<reference evidence="1 2" key="1">
    <citation type="submission" date="2019-06" db="EMBL/GenBank/DDBJ databases">
        <title>WGS assembly of Gossypium darwinii.</title>
        <authorList>
            <person name="Chen Z.J."/>
            <person name="Sreedasyam A."/>
            <person name="Ando A."/>
            <person name="Song Q."/>
            <person name="De L."/>
            <person name="Hulse-Kemp A."/>
            <person name="Ding M."/>
            <person name="Ye W."/>
            <person name="Kirkbride R."/>
            <person name="Jenkins J."/>
            <person name="Plott C."/>
            <person name="Lovell J."/>
            <person name="Lin Y.-M."/>
            <person name="Vaughn R."/>
            <person name="Liu B."/>
            <person name="Li W."/>
            <person name="Simpson S."/>
            <person name="Scheffler B."/>
            <person name="Saski C."/>
            <person name="Grover C."/>
            <person name="Hu G."/>
            <person name="Conover J."/>
            <person name="Carlson J."/>
            <person name="Shu S."/>
            <person name="Boston L."/>
            <person name="Williams M."/>
            <person name="Peterson D."/>
            <person name="Mcgee K."/>
            <person name="Jones D."/>
            <person name="Wendel J."/>
            <person name="Stelly D."/>
            <person name="Grimwood J."/>
            <person name="Schmutz J."/>
        </authorList>
    </citation>
    <scope>NUCLEOTIDE SEQUENCE [LARGE SCALE GENOMIC DNA]</scope>
    <source>
        <strain evidence="1">1808015.09</strain>
    </source>
</reference>
<protein>
    <submittedName>
        <fullName evidence="1">Uncharacterized protein</fullName>
    </submittedName>
</protein>
<keyword evidence="2" id="KW-1185">Reference proteome</keyword>
<dbReference type="AlphaFoldDB" id="A0A5D2D5E5"/>
<evidence type="ECO:0000313" key="1">
    <source>
        <dbReference type="EMBL" id="TYG75566.1"/>
    </source>
</evidence>
<accession>A0A5D2D5E5</accession>
<dbReference type="EMBL" id="CM017703">
    <property type="protein sequence ID" value="TYG75566.1"/>
    <property type="molecule type" value="Genomic_DNA"/>
</dbReference>